<organism evidence="9 10">
    <name type="scientific">Enterococcus villorum</name>
    <dbReference type="NCBI Taxonomy" id="112904"/>
    <lineage>
        <taxon>Bacteria</taxon>
        <taxon>Bacillati</taxon>
        <taxon>Bacillota</taxon>
        <taxon>Bacilli</taxon>
        <taxon>Lactobacillales</taxon>
        <taxon>Enterococcaceae</taxon>
        <taxon>Enterococcus</taxon>
    </lineage>
</organism>
<dbReference type="PROSITE" id="PS51096">
    <property type="entry name" value="PTS_EIIA_TYPE_4"/>
    <property type="match status" value="1"/>
</dbReference>
<comment type="caution">
    <text evidence="9">The sequence shown here is derived from an EMBL/GenBank/DDBJ whole genome shotgun (WGS) entry which is preliminary data.</text>
</comment>
<evidence type="ECO:0000313" key="10">
    <source>
        <dbReference type="Proteomes" id="UP000192477"/>
    </source>
</evidence>
<dbReference type="GO" id="GO:0009401">
    <property type="term" value="P:phosphoenolpyruvate-dependent sugar phosphotransferase system"/>
    <property type="evidence" value="ECO:0007669"/>
    <property type="project" value="UniProtKB-KW"/>
</dbReference>
<dbReference type="GO" id="GO:0005737">
    <property type="term" value="C:cytoplasm"/>
    <property type="evidence" value="ECO:0007669"/>
    <property type="project" value="UniProtKB-SubCell"/>
</dbReference>
<evidence type="ECO:0000256" key="4">
    <source>
        <dbReference type="ARBA" id="ARBA00022597"/>
    </source>
</evidence>
<dbReference type="SUPFAM" id="SSF53062">
    <property type="entry name" value="PTS system fructose IIA component-like"/>
    <property type="match status" value="1"/>
</dbReference>
<evidence type="ECO:0000256" key="3">
    <source>
        <dbReference type="ARBA" id="ARBA00022490"/>
    </source>
</evidence>
<dbReference type="PANTHER" id="PTHR33799:SF1">
    <property type="entry name" value="PTS SYSTEM MANNOSE-SPECIFIC EIIAB COMPONENT-RELATED"/>
    <property type="match status" value="1"/>
</dbReference>
<evidence type="ECO:0000259" key="8">
    <source>
        <dbReference type="PROSITE" id="PS51096"/>
    </source>
</evidence>
<gene>
    <name evidence="9" type="ORF">BH747_05105</name>
</gene>
<dbReference type="GO" id="GO:0016020">
    <property type="term" value="C:membrane"/>
    <property type="evidence" value="ECO:0007669"/>
    <property type="project" value="InterPro"/>
</dbReference>
<dbReference type="GO" id="GO:0016301">
    <property type="term" value="F:kinase activity"/>
    <property type="evidence" value="ECO:0007669"/>
    <property type="project" value="UniProtKB-KW"/>
</dbReference>
<evidence type="ECO:0000256" key="2">
    <source>
        <dbReference type="ARBA" id="ARBA00022448"/>
    </source>
</evidence>
<keyword evidence="2" id="KW-0813">Transport</keyword>
<evidence type="ECO:0000256" key="7">
    <source>
        <dbReference type="ARBA" id="ARBA00022777"/>
    </source>
</evidence>
<keyword evidence="3" id="KW-0963">Cytoplasm</keyword>
<dbReference type="InterPro" id="IPR004701">
    <property type="entry name" value="PTS_EIIA_man-typ"/>
</dbReference>
<feature type="domain" description="PTS EIIA type-4" evidence="8">
    <location>
        <begin position="2"/>
        <end position="123"/>
    </location>
</feature>
<proteinExistence type="predicted"/>
<dbReference type="InterPro" id="IPR036662">
    <property type="entry name" value="PTS_EIIA_man-typ_sf"/>
</dbReference>
<sequence>MERKIILASHGHFASGILDSLELIFGTNHSIFALDCYSTETFDLAKTVKQLMAKYQGQELIIITDLFGGSVNNEFLQYIQQPNIYLIAGLNLPLLIELATKIETADSIATLIHQALNDSKAMIQFCNESIEKKIEEEEF</sequence>
<comment type="subcellular location">
    <subcellularLocation>
        <location evidence="1">Cytoplasm</location>
    </subcellularLocation>
</comment>
<name>A0A1V8YR52_9ENTE</name>
<keyword evidence="4" id="KW-0762">Sugar transport</keyword>
<dbReference type="Gene3D" id="3.40.50.510">
    <property type="entry name" value="Phosphotransferase system, mannose-type IIA component"/>
    <property type="match status" value="1"/>
</dbReference>
<evidence type="ECO:0000256" key="1">
    <source>
        <dbReference type="ARBA" id="ARBA00004496"/>
    </source>
</evidence>
<protein>
    <submittedName>
        <fullName evidence="9">PTS mannose transporter subunit IIA</fullName>
    </submittedName>
</protein>
<dbReference type="InterPro" id="IPR051471">
    <property type="entry name" value="Bacterial_PTS_sugar_comp"/>
</dbReference>
<dbReference type="OrthoDB" id="6578004at2"/>
<dbReference type="AlphaFoldDB" id="A0A1V8YR52"/>
<reference evidence="9 10" key="1">
    <citation type="journal article" date="2017" name="BMC Microbiol.">
        <title>Comparative genomics of Enterococcus spp. isolated from bovine feces.</title>
        <authorList>
            <person name="Beukers A.G."/>
            <person name="Zaheer R."/>
            <person name="Goji N."/>
            <person name="Amoako K.K."/>
            <person name="Chaves A.V."/>
            <person name="Ward M.P."/>
            <person name="McAllister T.A."/>
        </authorList>
    </citation>
    <scope>NUCLEOTIDE SEQUENCE [LARGE SCALE GENOMIC DNA]</scope>
    <source>
        <strain evidence="9 10">F1129D 143</strain>
    </source>
</reference>
<keyword evidence="6" id="KW-0598">Phosphotransferase system</keyword>
<evidence type="ECO:0000256" key="5">
    <source>
        <dbReference type="ARBA" id="ARBA00022679"/>
    </source>
</evidence>
<keyword evidence="5" id="KW-0808">Transferase</keyword>
<keyword evidence="7" id="KW-0418">Kinase</keyword>
<dbReference type="EMBL" id="MJEA01000003">
    <property type="protein sequence ID" value="OQO70780.1"/>
    <property type="molecule type" value="Genomic_DNA"/>
</dbReference>
<evidence type="ECO:0000256" key="6">
    <source>
        <dbReference type="ARBA" id="ARBA00022683"/>
    </source>
</evidence>
<accession>A0A1V8YR52</accession>
<dbReference type="Proteomes" id="UP000192477">
    <property type="component" value="Unassembled WGS sequence"/>
</dbReference>
<dbReference type="Pfam" id="PF03610">
    <property type="entry name" value="EIIA-man"/>
    <property type="match status" value="1"/>
</dbReference>
<dbReference type="CDD" id="cd00006">
    <property type="entry name" value="PTS_IIA_man"/>
    <property type="match status" value="1"/>
</dbReference>
<dbReference type="PANTHER" id="PTHR33799">
    <property type="entry name" value="PTS PERMEASE-RELATED-RELATED"/>
    <property type="match status" value="1"/>
</dbReference>
<dbReference type="RefSeq" id="WP_081183111.1">
    <property type="nucleotide sequence ID" value="NZ_JBQHTX010000004.1"/>
</dbReference>
<dbReference type="InterPro" id="IPR033887">
    <property type="entry name" value="PTS_IIA_man"/>
</dbReference>
<evidence type="ECO:0000313" key="9">
    <source>
        <dbReference type="EMBL" id="OQO70780.1"/>
    </source>
</evidence>
<dbReference type="STRING" id="112904.BH747_05105"/>